<feature type="domain" description="Thioredoxin" evidence="7">
    <location>
        <begin position="45"/>
        <end position="189"/>
    </location>
</feature>
<organism evidence="8 9">
    <name type="scientific">Amycolatopsis suaedae</name>
    <dbReference type="NCBI Taxonomy" id="2510978"/>
    <lineage>
        <taxon>Bacteria</taxon>
        <taxon>Bacillati</taxon>
        <taxon>Actinomycetota</taxon>
        <taxon>Actinomycetes</taxon>
        <taxon>Pseudonocardiales</taxon>
        <taxon>Pseudonocardiaceae</taxon>
        <taxon>Amycolatopsis</taxon>
    </lineage>
</organism>
<comment type="subcellular location">
    <subcellularLocation>
        <location evidence="1">Cell envelope</location>
    </subcellularLocation>
</comment>
<protein>
    <submittedName>
        <fullName evidence="8">TlpA family protein disulfide reductase</fullName>
    </submittedName>
</protein>
<reference evidence="8 9" key="1">
    <citation type="submission" date="2019-02" db="EMBL/GenBank/DDBJ databases">
        <title>Draft genome sequence of Amycolatopsis sp. 8-3EHSu isolated from roots of Suaeda maritima.</title>
        <authorList>
            <person name="Duangmal K."/>
            <person name="Chantavorakit T."/>
        </authorList>
    </citation>
    <scope>NUCLEOTIDE SEQUENCE [LARGE SCALE GENOMIC DNA]</scope>
    <source>
        <strain evidence="8 9">8-3EHSu</strain>
    </source>
</reference>
<dbReference type="Proteomes" id="UP000292003">
    <property type="component" value="Unassembled WGS sequence"/>
</dbReference>
<keyword evidence="3" id="KW-0812">Transmembrane</keyword>
<dbReference type="PANTHER" id="PTHR42852:SF6">
    <property type="entry name" value="THIOL:DISULFIDE INTERCHANGE PROTEIN DSBE"/>
    <property type="match status" value="1"/>
</dbReference>
<proteinExistence type="predicted"/>
<keyword evidence="2" id="KW-0201">Cytochrome c-type biogenesis</keyword>
<dbReference type="InterPro" id="IPR017937">
    <property type="entry name" value="Thioredoxin_CS"/>
</dbReference>
<evidence type="ECO:0000256" key="1">
    <source>
        <dbReference type="ARBA" id="ARBA00004196"/>
    </source>
</evidence>
<gene>
    <name evidence="8" type="ORF">EWH70_09930</name>
</gene>
<dbReference type="InterPro" id="IPR000866">
    <property type="entry name" value="AhpC/TSA"/>
</dbReference>
<comment type="caution">
    <text evidence="8">The sequence shown here is derived from an EMBL/GenBank/DDBJ whole genome shotgun (WGS) entry which is preliminary data.</text>
</comment>
<dbReference type="InterPro" id="IPR013766">
    <property type="entry name" value="Thioredoxin_domain"/>
</dbReference>
<dbReference type="GO" id="GO:0017004">
    <property type="term" value="P:cytochrome complex assembly"/>
    <property type="evidence" value="ECO:0007669"/>
    <property type="project" value="UniProtKB-KW"/>
</dbReference>
<evidence type="ECO:0000313" key="9">
    <source>
        <dbReference type="Proteomes" id="UP000292003"/>
    </source>
</evidence>
<dbReference type="GO" id="GO:0030313">
    <property type="term" value="C:cell envelope"/>
    <property type="evidence" value="ECO:0007669"/>
    <property type="project" value="UniProtKB-SubCell"/>
</dbReference>
<dbReference type="RefSeq" id="WP_130475001.1">
    <property type="nucleotide sequence ID" value="NZ_SFCC01000004.1"/>
</dbReference>
<evidence type="ECO:0000256" key="2">
    <source>
        <dbReference type="ARBA" id="ARBA00022748"/>
    </source>
</evidence>
<sequence length="191" mass="20714">MRLVAAVFAAVLLVAGCSSGEDAVARGGDFQFVSPGGKTDIFYEGADRQALPEVSGEDLMDPNKRISVSDFAGKVVVINIWGQWCAPCRTEAPELQKVYDQTKAAGVQVLGIDVKDPDRSAPQDFMRDRGLTYPSIYDEPGRSLLGLRGYPRSVVPSTIIVDKQQRVAAIFLRDLLATDLLPVVNRLTAES</sequence>
<name>A0A4Q7JB40_9PSEU</name>
<dbReference type="EMBL" id="SFCC01000004">
    <property type="protein sequence ID" value="RZQ64288.1"/>
    <property type="molecule type" value="Genomic_DNA"/>
</dbReference>
<keyword evidence="5" id="KW-0676">Redox-active center</keyword>
<evidence type="ECO:0000256" key="5">
    <source>
        <dbReference type="ARBA" id="ARBA00023284"/>
    </source>
</evidence>
<keyword evidence="4" id="KW-1015">Disulfide bond</keyword>
<dbReference type="PANTHER" id="PTHR42852">
    <property type="entry name" value="THIOL:DISULFIDE INTERCHANGE PROTEIN DSBE"/>
    <property type="match status" value="1"/>
</dbReference>
<dbReference type="CDD" id="cd02966">
    <property type="entry name" value="TlpA_like_family"/>
    <property type="match status" value="1"/>
</dbReference>
<dbReference type="PROSITE" id="PS51352">
    <property type="entry name" value="THIOREDOXIN_2"/>
    <property type="match status" value="1"/>
</dbReference>
<feature type="signal peptide" evidence="6">
    <location>
        <begin position="1"/>
        <end position="20"/>
    </location>
</feature>
<evidence type="ECO:0000259" key="7">
    <source>
        <dbReference type="PROSITE" id="PS51352"/>
    </source>
</evidence>
<dbReference type="Pfam" id="PF00578">
    <property type="entry name" value="AhpC-TSA"/>
    <property type="match status" value="1"/>
</dbReference>
<dbReference type="InterPro" id="IPR036249">
    <property type="entry name" value="Thioredoxin-like_sf"/>
</dbReference>
<dbReference type="GO" id="GO:0016209">
    <property type="term" value="F:antioxidant activity"/>
    <property type="evidence" value="ECO:0007669"/>
    <property type="project" value="InterPro"/>
</dbReference>
<evidence type="ECO:0000256" key="4">
    <source>
        <dbReference type="ARBA" id="ARBA00023157"/>
    </source>
</evidence>
<dbReference type="Gene3D" id="3.40.30.10">
    <property type="entry name" value="Glutaredoxin"/>
    <property type="match status" value="1"/>
</dbReference>
<dbReference type="SUPFAM" id="SSF52833">
    <property type="entry name" value="Thioredoxin-like"/>
    <property type="match status" value="1"/>
</dbReference>
<evidence type="ECO:0000256" key="6">
    <source>
        <dbReference type="SAM" id="SignalP"/>
    </source>
</evidence>
<dbReference type="PROSITE" id="PS00194">
    <property type="entry name" value="THIOREDOXIN_1"/>
    <property type="match status" value="1"/>
</dbReference>
<keyword evidence="6" id="KW-0732">Signal</keyword>
<keyword evidence="9" id="KW-1185">Reference proteome</keyword>
<dbReference type="AlphaFoldDB" id="A0A4Q7JB40"/>
<dbReference type="InterPro" id="IPR050553">
    <property type="entry name" value="Thioredoxin_ResA/DsbE_sf"/>
</dbReference>
<evidence type="ECO:0000313" key="8">
    <source>
        <dbReference type="EMBL" id="RZQ64288.1"/>
    </source>
</evidence>
<evidence type="ECO:0000256" key="3">
    <source>
        <dbReference type="ARBA" id="ARBA00022968"/>
    </source>
</evidence>
<dbReference type="PROSITE" id="PS51257">
    <property type="entry name" value="PROKAR_LIPOPROTEIN"/>
    <property type="match status" value="1"/>
</dbReference>
<feature type="chain" id="PRO_5020271741" evidence="6">
    <location>
        <begin position="21"/>
        <end position="191"/>
    </location>
</feature>
<keyword evidence="3" id="KW-0735">Signal-anchor</keyword>
<accession>A0A4Q7JB40</accession>
<dbReference type="OrthoDB" id="9796554at2"/>
<dbReference type="GO" id="GO:0016491">
    <property type="term" value="F:oxidoreductase activity"/>
    <property type="evidence" value="ECO:0007669"/>
    <property type="project" value="InterPro"/>
</dbReference>